<keyword evidence="1" id="KW-0812">Transmembrane</keyword>
<evidence type="ECO:0000313" key="2">
    <source>
        <dbReference type="EMBL" id="SVE37158.1"/>
    </source>
</evidence>
<keyword evidence="1" id="KW-0472">Membrane</keyword>
<name>A0A383CZV0_9ZZZZ</name>
<keyword evidence="1" id="KW-1133">Transmembrane helix</keyword>
<gene>
    <name evidence="2" type="ORF">METZ01_LOCUS490012</name>
</gene>
<accession>A0A383CZV0</accession>
<protein>
    <submittedName>
        <fullName evidence="2">Uncharacterized protein</fullName>
    </submittedName>
</protein>
<feature type="transmembrane region" description="Helical" evidence="1">
    <location>
        <begin position="7"/>
        <end position="28"/>
    </location>
</feature>
<reference evidence="2" key="1">
    <citation type="submission" date="2018-05" db="EMBL/GenBank/DDBJ databases">
        <authorList>
            <person name="Lanie J.A."/>
            <person name="Ng W.-L."/>
            <person name="Kazmierczak K.M."/>
            <person name="Andrzejewski T.M."/>
            <person name="Davidsen T.M."/>
            <person name="Wayne K.J."/>
            <person name="Tettelin H."/>
            <person name="Glass J.I."/>
            <person name="Rusch D."/>
            <person name="Podicherti R."/>
            <person name="Tsui H.-C.T."/>
            <person name="Winkler M.E."/>
        </authorList>
    </citation>
    <scope>NUCLEOTIDE SEQUENCE</scope>
</reference>
<feature type="transmembrane region" description="Helical" evidence="1">
    <location>
        <begin position="34"/>
        <end position="56"/>
    </location>
</feature>
<organism evidence="2">
    <name type="scientific">marine metagenome</name>
    <dbReference type="NCBI Taxonomy" id="408172"/>
    <lineage>
        <taxon>unclassified sequences</taxon>
        <taxon>metagenomes</taxon>
        <taxon>ecological metagenomes</taxon>
    </lineage>
</organism>
<sequence length="62" mass="6870">YMKSVLLTKVAAFIFLIGSIAHLINFLVDGVISIWGWVIPPYLSLVLSPILGILAYKLIILK</sequence>
<dbReference type="EMBL" id="UINC01212711">
    <property type="protein sequence ID" value="SVE37158.1"/>
    <property type="molecule type" value="Genomic_DNA"/>
</dbReference>
<feature type="non-terminal residue" evidence="2">
    <location>
        <position position="1"/>
    </location>
</feature>
<proteinExistence type="predicted"/>
<dbReference type="AlphaFoldDB" id="A0A383CZV0"/>
<evidence type="ECO:0000256" key="1">
    <source>
        <dbReference type="SAM" id="Phobius"/>
    </source>
</evidence>